<dbReference type="PANTHER" id="PTHR24256">
    <property type="entry name" value="TRYPTASE-RELATED"/>
    <property type="match status" value="1"/>
</dbReference>
<dbReference type="AlphaFoldDB" id="A0A8S1C7B0"/>
<keyword evidence="1" id="KW-1015">Disulfide bond</keyword>
<dbReference type="InterPro" id="IPR009003">
    <property type="entry name" value="Peptidase_S1_PA"/>
</dbReference>
<dbReference type="EMBL" id="CADEPI010000026">
    <property type="protein sequence ID" value="CAB3366732.1"/>
    <property type="molecule type" value="Genomic_DNA"/>
</dbReference>
<dbReference type="Proteomes" id="UP000494165">
    <property type="component" value="Unassembled WGS sequence"/>
</dbReference>
<accession>A0A8S1C7B0</accession>
<dbReference type="Gene3D" id="2.40.10.10">
    <property type="entry name" value="Trypsin-like serine proteases"/>
    <property type="match status" value="1"/>
</dbReference>
<dbReference type="Pfam" id="PF00089">
    <property type="entry name" value="Trypsin"/>
    <property type="match status" value="1"/>
</dbReference>
<evidence type="ECO:0000256" key="3">
    <source>
        <dbReference type="SAM" id="SignalP"/>
    </source>
</evidence>
<dbReference type="InterPro" id="IPR001254">
    <property type="entry name" value="Trypsin_dom"/>
</dbReference>
<name>A0A8S1C7B0_9INSE</name>
<evidence type="ECO:0000259" key="4">
    <source>
        <dbReference type="PROSITE" id="PS50240"/>
    </source>
</evidence>
<evidence type="ECO:0000313" key="6">
    <source>
        <dbReference type="Proteomes" id="UP000494165"/>
    </source>
</evidence>
<proteinExistence type="inferred from homology"/>
<dbReference type="OrthoDB" id="60866at2759"/>
<dbReference type="SMART" id="SM00020">
    <property type="entry name" value="Tryp_SPc"/>
    <property type="match status" value="1"/>
</dbReference>
<dbReference type="InterPro" id="IPR043504">
    <property type="entry name" value="Peptidase_S1_PA_chymotrypsin"/>
</dbReference>
<feature type="chain" id="PRO_5035790461" description="Peptidase S1 domain-containing protein" evidence="3">
    <location>
        <begin position="20"/>
        <end position="303"/>
    </location>
</feature>
<dbReference type="InterPro" id="IPR051487">
    <property type="entry name" value="Ser/Thr_Proteases_Immune/Dev"/>
</dbReference>
<dbReference type="PROSITE" id="PS50240">
    <property type="entry name" value="TRYPSIN_DOM"/>
    <property type="match status" value="1"/>
</dbReference>
<evidence type="ECO:0000313" key="5">
    <source>
        <dbReference type="EMBL" id="CAB3366732.1"/>
    </source>
</evidence>
<evidence type="ECO:0000256" key="1">
    <source>
        <dbReference type="ARBA" id="ARBA00023157"/>
    </source>
</evidence>
<keyword evidence="6" id="KW-1185">Reference proteome</keyword>
<comment type="caution">
    <text evidence="5">The sequence shown here is derived from an EMBL/GenBank/DDBJ whole genome shotgun (WGS) entry which is preliminary data.</text>
</comment>
<gene>
    <name evidence="5" type="ORF">CLODIP_2_CD15998</name>
</gene>
<reference evidence="5 6" key="1">
    <citation type="submission" date="2020-04" db="EMBL/GenBank/DDBJ databases">
        <authorList>
            <person name="Alioto T."/>
            <person name="Alioto T."/>
            <person name="Gomez Garrido J."/>
        </authorList>
    </citation>
    <scope>NUCLEOTIDE SEQUENCE [LARGE SCALE GENOMIC DNA]</scope>
</reference>
<comment type="similarity">
    <text evidence="2">Belongs to the peptidase S1 family. CLIP subfamily.</text>
</comment>
<sequence length="303" mass="32134">MKVLFCLALALLATTAVESAARKRRTLPTLPPISADRTISVAPATVAKRIFGSATVSTTFPWPASITINKPLPPFLTTLCSGALLNPFYLLTSALCALPQANLTVFLGPVDPTSPSVVPNTMSFGVPAENLIPFPGFNASNLLNNIGLIKLPFPAPVLPFNLKPNPLIGTFALPSPTDLLSNLAGSTSYLNGWTQNDLNSGINNLLNWTSTQSILPNVDCKLYYATSTFNIAKENICFVNNVTGTIANSLQMNSGSPLITLNKITGAYVLRAIGSLASDGNGPLIFTKIDSFLSWIISQISLP</sequence>
<dbReference type="GO" id="GO:0006508">
    <property type="term" value="P:proteolysis"/>
    <property type="evidence" value="ECO:0007669"/>
    <property type="project" value="InterPro"/>
</dbReference>
<evidence type="ECO:0000256" key="2">
    <source>
        <dbReference type="ARBA" id="ARBA00024195"/>
    </source>
</evidence>
<protein>
    <recommendedName>
        <fullName evidence="4">Peptidase S1 domain-containing protein</fullName>
    </recommendedName>
</protein>
<dbReference type="GO" id="GO:0004252">
    <property type="term" value="F:serine-type endopeptidase activity"/>
    <property type="evidence" value="ECO:0007669"/>
    <property type="project" value="InterPro"/>
</dbReference>
<keyword evidence="3" id="KW-0732">Signal</keyword>
<feature type="domain" description="Peptidase S1" evidence="4">
    <location>
        <begin position="50"/>
        <end position="301"/>
    </location>
</feature>
<organism evidence="5 6">
    <name type="scientific">Cloeon dipterum</name>
    <dbReference type="NCBI Taxonomy" id="197152"/>
    <lineage>
        <taxon>Eukaryota</taxon>
        <taxon>Metazoa</taxon>
        <taxon>Ecdysozoa</taxon>
        <taxon>Arthropoda</taxon>
        <taxon>Hexapoda</taxon>
        <taxon>Insecta</taxon>
        <taxon>Pterygota</taxon>
        <taxon>Palaeoptera</taxon>
        <taxon>Ephemeroptera</taxon>
        <taxon>Pisciforma</taxon>
        <taxon>Baetidae</taxon>
        <taxon>Cloeon</taxon>
    </lineage>
</organism>
<dbReference type="SUPFAM" id="SSF50494">
    <property type="entry name" value="Trypsin-like serine proteases"/>
    <property type="match status" value="1"/>
</dbReference>
<feature type="signal peptide" evidence="3">
    <location>
        <begin position="1"/>
        <end position="19"/>
    </location>
</feature>